<comment type="caution">
    <text evidence="2">The sequence shown here is derived from an EMBL/GenBank/DDBJ whole genome shotgun (WGS) entry which is preliminary data.</text>
</comment>
<feature type="transmembrane region" description="Helical" evidence="1">
    <location>
        <begin position="6"/>
        <end position="26"/>
    </location>
</feature>
<dbReference type="EMBL" id="QQAH01000009">
    <property type="protein sequence ID" value="RDD81837.1"/>
    <property type="molecule type" value="Genomic_DNA"/>
</dbReference>
<organism evidence="2 3">
    <name type="scientific">Dyella tabacisoli</name>
    <dbReference type="NCBI Taxonomy" id="2282381"/>
    <lineage>
        <taxon>Bacteria</taxon>
        <taxon>Pseudomonadati</taxon>
        <taxon>Pseudomonadota</taxon>
        <taxon>Gammaproteobacteria</taxon>
        <taxon>Lysobacterales</taxon>
        <taxon>Rhodanobacteraceae</taxon>
        <taxon>Dyella</taxon>
    </lineage>
</organism>
<proteinExistence type="predicted"/>
<dbReference type="OrthoDB" id="3298842at2"/>
<evidence type="ECO:0000313" key="3">
    <source>
        <dbReference type="Proteomes" id="UP000253782"/>
    </source>
</evidence>
<accession>A0A369UMY4</accession>
<sequence>MDFVTTPSVAWILPFVIGFLLARGIYRKPYDTTPAPQRTDITDAQIEAEVRAKRLVEAIRLYRQRSGCSLKEAKSAVEAMARQIHPHG</sequence>
<dbReference type="Proteomes" id="UP000253782">
    <property type="component" value="Unassembled WGS sequence"/>
</dbReference>
<dbReference type="AlphaFoldDB" id="A0A369UMY4"/>
<evidence type="ECO:0008006" key="4">
    <source>
        <dbReference type="Google" id="ProtNLM"/>
    </source>
</evidence>
<keyword evidence="1" id="KW-1133">Transmembrane helix</keyword>
<keyword evidence="1" id="KW-0812">Transmembrane</keyword>
<gene>
    <name evidence="2" type="ORF">DVJ77_11880</name>
</gene>
<reference evidence="2 3" key="1">
    <citation type="submission" date="2018-07" db="EMBL/GenBank/DDBJ databases">
        <title>Dyella tabacisoli L4-6T, whole genome shotgun sequence.</title>
        <authorList>
            <person name="Zhou X.-K."/>
            <person name="Li W.-J."/>
            <person name="Duan Y.-Q."/>
        </authorList>
    </citation>
    <scope>NUCLEOTIDE SEQUENCE [LARGE SCALE GENOMIC DNA]</scope>
    <source>
        <strain evidence="2 3">L4-6</strain>
    </source>
</reference>
<name>A0A369UMY4_9GAMM</name>
<dbReference type="Gene3D" id="3.30.1390.10">
    <property type="match status" value="1"/>
</dbReference>
<evidence type="ECO:0000256" key="1">
    <source>
        <dbReference type="SAM" id="Phobius"/>
    </source>
</evidence>
<keyword evidence="3" id="KW-1185">Reference proteome</keyword>
<dbReference type="InterPro" id="IPR014719">
    <property type="entry name" value="Ribosomal_bL12_C/ClpS-like"/>
</dbReference>
<evidence type="ECO:0000313" key="2">
    <source>
        <dbReference type="EMBL" id="RDD81837.1"/>
    </source>
</evidence>
<protein>
    <recommendedName>
        <fullName evidence="4">Ribosomal protein L7/L12 C-terminal domain-containing protein</fullName>
    </recommendedName>
</protein>
<keyword evidence="1" id="KW-0472">Membrane</keyword>
<dbReference type="RefSeq" id="WP_114845704.1">
    <property type="nucleotide sequence ID" value="NZ_JBHSPE010000005.1"/>
</dbReference>